<dbReference type="NCBIfam" id="TIGR00112">
    <property type="entry name" value="proC"/>
    <property type="match status" value="1"/>
</dbReference>
<proteinExistence type="inferred from homology"/>
<comment type="function">
    <text evidence="4">Catalyzes the reduction of 1-pyrroline-5-carboxylate (PCA) to L-proline.</text>
</comment>
<comment type="similarity">
    <text evidence="1 4 6">Belongs to the pyrroline-5-carboxylate reductase family.</text>
</comment>
<accession>A0ABN1JP92</accession>
<organism evidence="9 10">
    <name type="scientific">Ideonella azotifigens</name>
    <dbReference type="NCBI Taxonomy" id="513160"/>
    <lineage>
        <taxon>Bacteria</taxon>
        <taxon>Pseudomonadati</taxon>
        <taxon>Pseudomonadota</taxon>
        <taxon>Betaproteobacteria</taxon>
        <taxon>Burkholderiales</taxon>
        <taxon>Sphaerotilaceae</taxon>
        <taxon>Ideonella</taxon>
    </lineage>
</organism>
<protein>
    <recommendedName>
        <fullName evidence="4 5">Pyrroline-5-carboxylate reductase</fullName>
        <shortName evidence="4">P5C reductase</shortName>
        <shortName evidence="4">P5CR</shortName>
        <ecNumber evidence="4 5">1.5.1.2</ecNumber>
    </recommendedName>
    <alternativeName>
        <fullName evidence="4">PCA reductase</fullName>
    </alternativeName>
</protein>
<comment type="catalytic activity">
    <reaction evidence="4">
        <text>L-proline + NAD(+) = (S)-1-pyrroline-5-carboxylate + NADH + 2 H(+)</text>
        <dbReference type="Rhea" id="RHEA:14105"/>
        <dbReference type="ChEBI" id="CHEBI:15378"/>
        <dbReference type="ChEBI" id="CHEBI:17388"/>
        <dbReference type="ChEBI" id="CHEBI:57540"/>
        <dbReference type="ChEBI" id="CHEBI:57945"/>
        <dbReference type="ChEBI" id="CHEBI:60039"/>
        <dbReference type="EC" id="1.5.1.2"/>
    </reaction>
</comment>
<dbReference type="InterPro" id="IPR029036">
    <property type="entry name" value="P5CR_dimer"/>
</dbReference>
<evidence type="ECO:0000259" key="7">
    <source>
        <dbReference type="Pfam" id="PF03807"/>
    </source>
</evidence>
<evidence type="ECO:0000256" key="3">
    <source>
        <dbReference type="ARBA" id="ARBA00023002"/>
    </source>
</evidence>
<comment type="pathway">
    <text evidence="4 6">Amino-acid biosynthesis; L-proline biosynthesis; L-proline from L-glutamate 5-semialdehyde: step 1/1.</text>
</comment>
<dbReference type="Proteomes" id="UP001500279">
    <property type="component" value="Unassembled WGS sequence"/>
</dbReference>
<keyword evidence="3 4" id="KW-0560">Oxidoreductase</keyword>
<dbReference type="InterPro" id="IPR036291">
    <property type="entry name" value="NAD(P)-bd_dom_sf"/>
</dbReference>
<keyword evidence="4 6" id="KW-0641">Proline biosynthesis</keyword>
<dbReference type="PROSITE" id="PS00521">
    <property type="entry name" value="P5CR"/>
    <property type="match status" value="1"/>
</dbReference>
<dbReference type="PIRSF" id="PIRSF000193">
    <property type="entry name" value="Pyrrol-5-carb_rd"/>
    <property type="match status" value="1"/>
</dbReference>
<comment type="subcellular location">
    <subcellularLocation>
        <location evidence="4">Cytoplasm</location>
    </subcellularLocation>
</comment>
<evidence type="ECO:0000256" key="4">
    <source>
        <dbReference type="HAMAP-Rule" id="MF_01925"/>
    </source>
</evidence>
<evidence type="ECO:0000259" key="8">
    <source>
        <dbReference type="Pfam" id="PF14748"/>
    </source>
</evidence>
<dbReference type="PANTHER" id="PTHR11645">
    <property type="entry name" value="PYRROLINE-5-CARBOXYLATE REDUCTASE"/>
    <property type="match status" value="1"/>
</dbReference>
<dbReference type="HAMAP" id="MF_01925">
    <property type="entry name" value="P5C_reductase"/>
    <property type="match status" value="1"/>
</dbReference>
<keyword evidence="10" id="KW-1185">Reference proteome</keyword>
<dbReference type="EC" id="1.5.1.2" evidence="4 5"/>
<dbReference type="RefSeq" id="WP_141287342.1">
    <property type="nucleotide sequence ID" value="NZ_BAAAEW010000004.1"/>
</dbReference>
<dbReference type="Gene3D" id="1.10.3730.10">
    <property type="entry name" value="ProC C-terminal domain-like"/>
    <property type="match status" value="1"/>
</dbReference>
<feature type="domain" description="Pyrroline-5-carboxylate reductase catalytic N-terminal" evidence="7">
    <location>
        <begin position="20"/>
        <end position="112"/>
    </location>
</feature>
<evidence type="ECO:0000256" key="2">
    <source>
        <dbReference type="ARBA" id="ARBA00022857"/>
    </source>
</evidence>
<keyword evidence="2 4" id="KW-0521">NADP</keyword>
<gene>
    <name evidence="4 9" type="primary">proC</name>
    <name evidence="9" type="ORF">GCM10009107_08800</name>
</gene>
<dbReference type="InterPro" id="IPR053790">
    <property type="entry name" value="P5CR-like_CS"/>
</dbReference>
<dbReference type="InterPro" id="IPR008927">
    <property type="entry name" value="6-PGluconate_DH-like_C_sf"/>
</dbReference>
<dbReference type="InterPro" id="IPR028939">
    <property type="entry name" value="P5C_Rdtase_cat_N"/>
</dbReference>
<sequence>MSTATPFHAPSPATAPALSRVAFIGGGNMASALIGGLLKSGHAAESITVVEPSAEQADRLIAQFGVRVLPMAGPALAQAGLVVWAIKPQLFADAAAPCAGHVGQALHLSVMAGIRVQAIARATGSERVVRSMPNTPALIGQGIAGLFAMAQVTLDERLQIEQLLAPTGRSLWVEREEQLDVVTALSGSGPAYVFYFIEAMVQAAEQMGLSAEAGRELALATFAGATELARQSSDSPEVLRERVTSKGGTTFAALNVLEAHGVKQHFMFAMLAAKNRAKELGDEFGA</sequence>
<reference evidence="9 10" key="1">
    <citation type="journal article" date="2019" name="Int. J. Syst. Evol. Microbiol.">
        <title>The Global Catalogue of Microorganisms (GCM) 10K type strain sequencing project: providing services to taxonomists for standard genome sequencing and annotation.</title>
        <authorList>
            <consortium name="The Broad Institute Genomics Platform"/>
            <consortium name="The Broad Institute Genome Sequencing Center for Infectious Disease"/>
            <person name="Wu L."/>
            <person name="Ma J."/>
        </authorList>
    </citation>
    <scope>NUCLEOTIDE SEQUENCE [LARGE SCALE GENOMIC DNA]</scope>
    <source>
        <strain evidence="9 10">JCM 15503</strain>
    </source>
</reference>
<evidence type="ECO:0000256" key="6">
    <source>
        <dbReference type="RuleBase" id="RU003903"/>
    </source>
</evidence>
<dbReference type="PANTHER" id="PTHR11645:SF0">
    <property type="entry name" value="PYRROLINE-5-CARBOXYLATE REDUCTASE 3"/>
    <property type="match status" value="1"/>
</dbReference>
<name>A0ABN1JP92_9BURK</name>
<evidence type="ECO:0000256" key="1">
    <source>
        <dbReference type="ARBA" id="ARBA00005525"/>
    </source>
</evidence>
<comment type="caution">
    <text evidence="9">The sequence shown here is derived from an EMBL/GenBank/DDBJ whole genome shotgun (WGS) entry which is preliminary data.</text>
</comment>
<evidence type="ECO:0000313" key="9">
    <source>
        <dbReference type="EMBL" id="GAA0743843.1"/>
    </source>
</evidence>
<dbReference type="Gene3D" id="3.40.50.720">
    <property type="entry name" value="NAD(P)-binding Rossmann-like Domain"/>
    <property type="match status" value="1"/>
</dbReference>
<comment type="catalytic activity">
    <reaction evidence="4 6">
        <text>L-proline + NADP(+) = (S)-1-pyrroline-5-carboxylate + NADPH + 2 H(+)</text>
        <dbReference type="Rhea" id="RHEA:14109"/>
        <dbReference type="ChEBI" id="CHEBI:15378"/>
        <dbReference type="ChEBI" id="CHEBI:17388"/>
        <dbReference type="ChEBI" id="CHEBI:57783"/>
        <dbReference type="ChEBI" id="CHEBI:58349"/>
        <dbReference type="ChEBI" id="CHEBI:60039"/>
        <dbReference type="EC" id="1.5.1.2"/>
    </reaction>
</comment>
<dbReference type="Pfam" id="PF14748">
    <property type="entry name" value="P5CR_dimer"/>
    <property type="match status" value="1"/>
</dbReference>
<keyword evidence="4" id="KW-0963">Cytoplasm</keyword>
<dbReference type="SUPFAM" id="SSF51735">
    <property type="entry name" value="NAD(P)-binding Rossmann-fold domains"/>
    <property type="match status" value="1"/>
</dbReference>
<evidence type="ECO:0000313" key="10">
    <source>
        <dbReference type="Proteomes" id="UP001500279"/>
    </source>
</evidence>
<dbReference type="EMBL" id="BAAAEW010000004">
    <property type="protein sequence ID" value="GAA0743843.1"/>
    <property type="molecule type" value="Genomic_DNA"/>
</dbReference>
<feature type="domain" description="Pyrroline-5-carboxylate reductase dimerisation" evidence="8">
    <location>
        <begin position="176"/>
        <end position="280"/>
    </location>
</feature>
<evidence type="ECO:0000256" key="5">
    <source>
        <dbReference type="NCBIfam" id="TIGR00112"/>
    </source>
</evidence>
<dbReference type="Pfam" id="PF03807">
    <property type="entry name" value="F420_oxidored"/>
    <property type="match status" value="1"/>
</dbReference>
<dbReference type="SUPFAM" id="SSF48179">
    <property type="entry name" value="6-phosphogluconate dehydrogenase C-terminal domain-like"/>
    <property type="match status" value="1"/>
</dbReference>
<keyword evidence="4 6" id="KW-0028">Amino-acid biosynthesis</keyword>
<dbReference type="InterPro" id="IPR000304">
    <property type="entry name" value="Pyrroline-COOH_reductase"/>
</dbReference>